<organism evidence="2 4">
    <name type="scientific">Acutalibacter muris</name>
    <dbReference type="NCBI Taxonomy" id="1796620"/>
    <lineage>
        <taxon>Bacteria</taxon>
        <taxon>Bacillati</taxon>
        <taxon>Bacillota</taxon>
        <taxon>Clostridia</taxon>
        <taxon>Eubacteriales</taxon>
        <taxon>Acutalibacteraceae</taxon>
        <taxon>Acutalibacter</taxon>
    </lineage>
</organism>
<dbReference type="EMBL" id="CP021422">
    <property type="protein sequence ID" value="ASB41042.1"/>
    <property type="molecule type" value="Genomic_DNA"/>
</dbReference>
<reference evidence="2 4" key="3">
    <citation type="submission" date="2020-11" db="EMBL/GenBank/DDBJ databases">
        <title>Closed and high quality bacterial genomes of the OMM12 community.</title>
        <authorList>
            <person name="Marbouty M."/>
            <person name="Lamy-Besnier Q."/>
            <person name="Debarbieux L."/>
            <person name="Koszul R."/>
        </authorList>
    </citation>
    <scope>NUCLEOTIDE SEQUENCE [LARGE SCALE GENOMIC DNA]</scope>
    <source>
        <strain evidence="2 4">KB18</strain>
    </source>
</reference>
<dbReference type="RefSeq" id="WP_066541072.1">
    <property type="nucleotide sequence ID" value="NZ_CP021422.1"/>
</dbReference>
<dbReference type="AlphaFoldDB" id="A0A1Z2XRG1"/>
<evidence type="ECO:0000313" key="1">
    <source>
        <dbReference type="EMBL" id="ASB41042.1"/>
    </source>
</evidence>
<keyword evidence="3" id="KW-1185">Reference proteome</keyword>
<reference evidence="3" key="2">
    <citation type="submission" date="2017-05" db="EMBL/GenBank/DDBJ databases">
        <title>Improved OligoMM genomes.</title>
        <authorList>
            <person name="Garzetti D."/>
        </authorList>
    </citation>
    <scope>NUCLEOTIDE SEQUENCE [LARGE SCALE GENOMIC DNA]</scope>
    <source>
        <strain evidence="3">KB18</strain>
    </source>
</reference>
<evidence type="ECO:0000313" key="3">
    <source>
        <dbReference type="Proteomes" id="UP000196710"/>
    </source>
</evidence>
<protein>
    <submittedName>
        <fullName evidence="2">Uncharacterized protein</fullName>
    </submittedName>
</protein>
<dbReference type="Proteomes" id="UP000196710">
    <property type="component" value="Chromosome"/>
</dbReference>
<sequence>MFYQKVNRRSREAMTGFLARHYRYNTMNAWNRSTSYANDVKVPNLDIPSELQDLAYDVASGEVEAPDWDIFFARTVSDFYQRTGYHIGFNGRSSGYLVLYEAQANEDGTYSLYPGRSIDMYEDFAGWDMQDLRGRVELVQDFDKTCDRLREGFIFMLEHYAPGEYTEVKRIPHRVMEPTGKSLLA</sequence>
<dbReference type="EMBL" id="CP065321">
    <property type="protein sequence ID" value="QQR30323.1"/>
    <property type="molecule type" value="Genomic_DNA"/>
</dbReference>
<reference evidence="1" key="1">
    <citation type="journal article" date="2017" name="Genome Announc.">
        <title>High-Quality Whole-Genome Sequences of the Oligo-Mouse-Microbiota Bacterial Community.</title>
        <authorList>
            <person name="Garzetti D."/>
            <person name="Brugiroux S."/>
            <person name="Bunk B."/>
            <person name="Pukall R."/>
            <person name="McCoy K.D."/>
            <person name="Macpherson A.J."/>
            <person name="Stecher B."/>
        </authorList>
    </citation>
    <scope>NUCLEOTIDE SEQUENCE</scope>
    <source>
        <strain evidence="1">KB18</strain>
    </source>
</reference>
<accession>A0A1Z2XRG1</accession>
<evidence type="ECO:0000313" key="2">
    <source>
        <dbReference type="EMBL" id="QQR30323.1"/>
    </source>
</evidence>
<dbReference type="KEGG" id="amur:ADH66_10500"/>
<gene>
    <name evidence="1" type="ORF">ADH66_10500</name>
    <name evidence="2" type="ORF">I5Q82_00820</name>
</gene>
<proteinExistence type="predicted"/>
<dbReference type="Proteomes" id="UP000596035">
    <property type="component" value="Chromosome"/>
</dbReference>
<evidence type="ECO:0000313" key="4">
    <source>
        <dbReference type="Proteomes" id="UP000596035"/>
    </source>
</evidence>
<name>A0A1Z2XRG1_9FIRM</name>